<protein>
    <submittedName>
        <fullName evidence="1">Uncharacterized protein</fullName>
    </submittedName>
</protein>
<organism evidence="1 2">
    <name type="scientific">Coniosporium uncinatum</name>
    <dbReference type="NCBI Taxonomy" id="93489"/>
    <lineage>
        <taxon>Eukaryota</taxon>
        <taxon>Fungi</taxon>
        <taxon>Dikarya</taxon>
        <taxon>Ascomycota</taxon>
        <taxon>Pezizomycotina</taxon>
        <taxon>Dothideomycetes</taxon>
        <taxon>Dothideomycetes incertae sedis</taxon>
        <taxon>Coniosporium</taxon>
    </lineage>
</organism>
<gene>
    <name evidence="1" type="ORF">LTS18_002204</name>
</gene>
<feature type="non-terminal residue" evidence="1">
    <location>
        <position position="214"/>
    </location>
</feature>
<comment type="caution">
    <text evidence="1">The sequence shown here is derived from an EMBL/GenBank/DDBJ whole genome shotgun (WGS) entry which is preliminary data.</text>
</comment>
<dbReference type="EMBL" id="JAWDJW010006102">
    <property type="protein sequence ID" value="KAK3065951.1"/>
    <property type="molecule type" value="Genomic_DNA"/>
</dbReference>
<accession>A0ACC3DE90</accession>
<keyword evidence="2" id="KW-1185">Reference proteome</keyword>
<name>A0ACC3DE90_9PEZI</name>
<reference evidence="1" key="1">
    <citation type="submission" date="2024-09" db="EMBL/GenBank/DDBJ databases">
        <title>Black Yeasts Isolated from many extreme environments.</title>
        <authorList>
            <person name="Coleine C."/>
            <person name="Stajich J.E."/>
            <person name="Selbmann L."/>
        </authorList>
    </citation>
    <scope>NUCLEOTIDE SEQUENCE</scope>
    <source>
        <strain evidence="1">CCFEE 5737</strain>
    </source>
</reference>
<sequence length="214" mass="23384">MPLFGLKLIETKVHGIKFLASGIFEDEERFLAAVYASADRNSNIADVGDDILKRSISNINLEDPVLVDKMYAIYLGSRTPEGPWAVRAPLKVKLLTYLSRSVASTTFPAKIRVVVEEGLASASVGEAGSTSSGRLETSKLRSAVLTFAKWVVQQGSTRDIKELAEGFVARFRSFILDQGWPTPIEGEDLALRRYAYEVIGLASKASKVADIDTL</sequence>
<evidence type="ECO:0000313" key="2">
    <source>
        <dbReference type="Proteomes" id="UP001186974"/>
    </source>
</evidence>
<proteinExistence type="predicted"/>
<dbReference type="Proteomes" id="UP001186974">
    <property type="component" value="Unassembled WGS sequence"/>
</dbReference>
<evidence type="ECO:0000313" key="1">
    <source>
        <dbReference type="EMBL" id="KAK3065951.1"/>
    </source>
</evidence>